<sequence length="159" mass="17878">MASECDLCVNSHRDVYLSHGRKREDLKAAALEFFPLYTSVIQRICANCWSKISKFRAFKRSVEGKLENVKKRAVTPLKGTPKRRRMSIAENLICSTEKLKSATKTTPKRIPVFEKLVSSIEKLKLGLALFCFTCTVIGLHNGCFTKDSFTSLIGSTLDI</sequence>
<reference evidence="1" key="2">
    <citation type="submission" date="2020-11" db="EMBL/GenBank/DDBJ databases">
        <authorList>
            <person name="McCartney M.A."/>
            <person name="Auch B."/>
            <person name="Kono T."/>
            <person name="Mallez S."/>
            <person name="Becker A."/>
            <person name="Gohl D.M."/>
            <person name="Silverstein K.A.T."/>
            <person name="Koren S."/>
            <person name="Bechman K.B."/>
            <person name="Herman A."/>
            <person name="Abrahante J.E."/>
            <person name="Garbe J."/>
        </authorList>
    </citation>
    <scope>NUCLEOTIDE SEQUENCE</scope>
    <source>
        <strain evidence="1">Duluth1</strain>
        <tissue evidence="1">Whole animal</tissue>
    </source>
</reference>
<evidence type="ECO:0000313" key="2">
    <source>
        <dbReference type="Proteomes" id="UP000828390"/>
    </source>
</evidence>
<keyword evidence="2" id="KW-1185">Reference proteome</keyword>
<dbReference type="Proteomes" id="UP000828390">
    <property type="component" value="Unassembled WGS sequence"/>
</dbReference>
<dbReference type="AlphaFoldDB" id="A0A9D4KGS0"/>
<dbReference type="Gene3D" id="3.40.1800.20">
    <property type="match status" value="1"/>
</dbReference>
<evidence type="ECO:0008006" key="3">
    <source>
        <dbReference type="Google" id="ProtNLM"/>
    </source>
</evidence>
<name>A0A9D4KGS0_DREPO</name>
<protein>
    <recommendedName>
        <fullName evidence="3">ZAD domain-containing protein</fullName>
    </recommendedName>
</protein>
<reference evidence="1" key="1">
    <citation type="journal article" date="2019" name="bioRxiv">
        <title>The Genome of the Zebra Mussel, Dreissena polymorpha: A Resource for Invasive Species Research.</title>
        <authorList>
            <person name="McCartney M.A."/>
            <person name="Auch B."/>
            <person name="Kono T."/>
            <person name="Mallez S."/>
            <person name="Zhang Y."/>
            <person name="Obille A."/>
            <person name="Becker A."/>
            <person name="Abrahante J.E."/>
            <person name="Garbe J."/>
            <person name="Badalamenti J.P."/>
            <person name="Herman A."/>
            <person name="Mangelson H."/>
            <person name="Liachko I."/>
            <person name="Sullivan S."/>
            <person name="Sone E.D."/>
            <person name="Koren S."/>
            <person name="Silverstein K.A.T."/>
            <person name="Beckman K.B."/>
            <person name="Gohl D.M."/>
        </authorList>
    </citation>
    <scope>NUCLEOTIDE SEQUENCE</scope>
    <source>
        <strain evidence="1">Duluth1</strain>
        <tissue evidence="1">Whole animal</tissue>
    </source>
</reference>
<dbReference type="EMBL" id="JAIWYP010000004">
    <property type="protein sequence ID" value="KAH3839149.1"/>
    <property type="molecule type" value="Genomic_DNA"/>
</dbReference>
<proteinExistence type="predicted"/>
<gene>
    <name evidence="1" type="ORF">DPMN_112573</name>
</gene>
<accession>A0A9D4KGS0</accession>
<organism evidence="1 2">
    <name type="scientific">Dreissena polymorpha</name>
    <name type="common">Zebra mussel</name>
    <name type="synonym">Mytilus polymorpha</name>
    <dbReference type="NCBI Taxonomy" id="45954"/>
    <lineage>
        <taxon>Eukaryota</taxon>
        <taxon>Metazoa</taxon>
        <taxon>Spiralia</taxon>
        <taxon>Lophotrochozoa</taxon>
        <taxon>Mollusca</taxon>
        <taxon>Bivalvia</taxon>
        <taxon>Autobranchia</taxon>
        <taxon>Heteroconchia</taxon>
        <taxon>Euheterodonta</taxon>
        <taxon>Imparidentia</taxon>
        <taxon>Neoheterodontei</taxon>
        <taxon>Myida</taxon>
        <taxon>Dreissenoidea</taxon>
        <taxon>Dreissenidae</taxon>
        <taxon>Dreissena</taxon>
    </lineage>
</organism>
<comment type="caution">
    <text evidence="1">The sequence shown here is derived from an EMBL/GenBank/DDBJ whole genome shotgun (WGS) entry which is preliminary data.</text>
</comment>
<evidence type="ECO:0000313" key="1">
    <source>
        <dbReference type="EMBL" id="KAH3839149.1"/>
    </source>
</evidence>